<dbReference type="PANTHER" id="PTHR28637">
    <property type="entry name" value="DNA REPLICATION FACTOR CDT1"/>
    <property type="match status" value="1"/>
</dbReference>
<keyword evidence="6" id="KW-1185">Reference proteome</keyword>
<dbReference type="OrthoDB" id="341730at2759"/>
<gene>
    <name evidence="5" type="ORF">CALMAC_LOCUS15839</name>
</gene>
<feature type="compositionally biased region" description="Basic residues" evidence="3">
    <location>
        <begin position="93"/>
        <end position="105"/>
    </location>
</feature>
<comment type="similarity">
    <text evidence="1">Belongs to the Cdt1 family.</text>
</comment>
<feature type="region of interest" description="Disordered" evidence="3">
    <location>
        <begin position="88"/>
        <end position="108"/>
    </location>
</feature>
<reference evidence="5 6" key="1">
    <citation type="submission" date="2019-01" db="EMBL/GenBank/DDBJ databases">
        <authorList>
            <person name="Sayadi A."/>
        </authorList>
    </citation>
    <scope>NUCLEOTIDE SEQUENCE [LARGE SCALE GENOMIC DNA]</scope>
</reference>
<dbReference type="CDD" id="cd08674">
    <property type="entry name" value="Cdt1_m"/>
    <property type="match status" value="1"/>
</dbReference>
<protein>
    <recommendedName>
        <fullName evidence="4">CDT1 Geminin-binding domain-containing protein</fullName>
    </recommendedName>
</protein>
<evidence type="ECO:0000259" key="4">
    <source>
        <dbReference type="SMART" id="SM01075"/>
    </source>
</evidence>
<dbReference type="SMART" id="SM01075">
    <property type="entry name" value="CDT1"/>
    <property type="match status" value="1"/>
</dbReference>
<dbReference type="AlphaFoldDB" id="A0A653DAE5"/>
<dbReference type="InterPro" id="IPR036390">
    <property type="entry name" value="WH_DNA-bd_sf"/>
</dbReference>
<evidence type="ECO:0000313" key="5">
    <source>
        <dbReference type="EMBL" id="VEN57154.1"/>
    </source>
</evidence>
<dbReference type="CDD" id="cd08767">
    <property type="entry name" value="Cdt1_c"/>
    <property type="match status" value="1"/>
</dbReference>
<evidence type="ECO:0000256" key="2">
    <source>
        <dbReference type="ARBA" id="ARBA00023306"/>
    </source>
</evidence>
<evidence type="ECO:0000256" key="1">
    <source>
        <dbReference type="ARBA" id="ARBA00008356"/>
    </source>
</evidence>
<dbReference type="GO" id="GO:0000076">
    <property type="term" value="P:DNA replication checkpoint signaling"/>
    <property type="evidence" value="ECO:0007669"/>
    <property type="project" value="TreeGrafter"/>
</dbReference>
<dbReference type="GO" id="GO:0000278">
    <property type="term" value="P:mitotic cell cycle"/>
    <property type="evidence" value="ECO:0007669"/>
    <property type="project" value="TreeGrafter"/>
</dbReference>
<dbReference type="InterPro" id="IPR014939">
    <property type="entry name" value="CDT1_Gemini-bd-like"/>
</dbReference>
<dbReference type="GO" id="GO:0003677">
    <property type="term" value="F:DNA binding"/>
    <property type="evidence" value="ECO:0007669"/>
    <property type="project" value="InterPro"/>
</dbReference>
<dbReference type="InterPro" id="IPR032054">
    <property type="entry name" value="Cdt1_C"/>
</dbReference>
<sequence length="643" mass="73942">MAQPSVANYFNARKRSAIEDNKINRAKKVLLLDSNNFSSASRNGLESVNKIEVVGKNEGLLSQQSDKLQEKKEGDVISFNKIASIPSSERSKLVPKKRATPRSKPRGITTSKNIQELLNNMKNKLDHKDHEVPIDLPETTVVEKINRQINEIEKHVTPPNSPIKTVNALDKVKDKPDGPSLKEIRRKMTRSARLAELKASINRLQDGDKKLKEIGKKTEQIPESPKLQRFRTIELEVNTSPTKIFSPEKNYLSPKKDTSARRNLLQQFTPTKNAVPIIPDSPSKQILQEITKPALTLPYKYRHLAEIFRSIDIVCQILFNRKESITFRKVKPAVEEMMKRTLLEKHLAQIKHIYPDAFEFSQEKLKVFGTGMKKEQWELVIKPIIPSDQMTSDILLDRRRKLFAILLDKVKSYHEEFLSTLDPPMVVPKNEIKRWHPEFNIEMVPDIETAELPQPPAEDKMTTGKDVLEKARQMFNCNTKMEQALQRLKEAKEKNTVPVPEEPPKEMPTSVLKGIPKALLERVRQKQAAKALVSMTRTAEKEKLVEMYSRLPEIARLTRNIFVAEKKSVLLLETVIEKLGNCYRTTLSKGEMEEHLRIIAKEVPTWLIFHFLRKCDYIKLNKDADLSIVIAKLEYLAKQKSEQ</sequence>
<dbReference type="Proteomes" id="UP000410492">
    <property type="component" value="Unassembled WGS sequence"/>
</dbReference>
<keyword evidence="2" id="KW-0131">Cell cycle</keyword>
<evidence type="ECO:0000256" key="3">
    <source>
        <dbReference type="SAM" id="MobiDB-lite"/>
    </source>
</evidence>
<dbReference type="PANTHER" id="PTHR28637:SF1">
    <property type="entry name" value="DNA REPLICATION FACTOR CDT1"/>
    <property type="match status" value="1"/>
</dbReference>
<dbReference type="Pfam" id="PF16679">
    <property type="entry name" value="CDT1_C"/>
    <property type="match status" value="1"/>
</dbReference>
<feature type="domain" description="CDT1 Geminin-binding" evidence="4">
    <location>
        <begin position="297"/>
        <end position="454"/>
    </location>
</feature>
<dbReference type="InterPro" id="IPR038090">
    <property type="entry name" value="Cdt1_C_WH_dom_sf"/>
</dbReference>
<dbReference type="EMBL" id="CAACVG010010991">
    <property type="protein sequence ID" value="VEN57154.1"/>
    <property type="molecule type" value="Genomic_DNA"/>
</dbReference>
<dbReference type="GO" id="GO:0070182">
    <property type="term" value="F:DNA polymerase binding"/>
    <property type="evidence" value="ECO:0007669"/>
    <property type="project" value="TreeGrafter"/>
</dbReference>
<proteinExistence type="inferred from homology"/>
<organism evidence="5 6">
    <name type="scientific">Callosobruchus maculatus</name>
    <name type="common">Southern cowpea weevil</name>
    <name type="synonym">Pulse bruchid</name>
    <dbReference type="NCBI Taxonomy" id="64391"/>
    <lineage>
        <taxon>Eukaryota</taxon>
        <taxon>Metazoa</taxon>
        <taxon>Ecdysozoa</taxon>
        <taxon>Arthropoda</taxon>
        <taxon>Hexapoda</taxon>
        <taxon>Insecta</taxon>
        <taxon>Pterygota</taxon>
        <taxon>Neoptera</taxon>
        <taxon>Endopterygota</taxon>
        <taxon>Coleoptera</taxon>
        <taxon>Polyphaga</taxon>
        <taxon>Cucujiformia</taxon>
        <taxon>Chrysomeloidea</taxon>
        <taxon>Chrysomelidae</taxon>
        <taxon>Bruchinae</taxon>
        <taxon>Bruchini</taxon>
        <taxon>Callosobruchus</taxon>
    </lineage>
</organism>
<dbReference type="SUPFAM" id="SSF46785">
    <property type="entry name" value="Winged helix' DNA-binding domain"/>
    <property type="match status" value="1"/>
</dbReference>
<name>A0A653DAE5_CALMS</name>
<dbReference type="Pfam" id="PF08839">
    <property type="entry name" value="CDT1"/>
    <property type="match status" value="1"/>
</dbReference>
<dbReference type="InterPro" id="IPR045173">
    <property type="entry name" value="Cdt1"/>
</dbReference>
<dbReference type="GO" id="GO:0030174">
    <property type="term" value="P:regulation of DNA-templated DNA replication initiation"/>
    <property type="evidence" value="ECO:0007669"/>
    <property type="project" value="InterPro"/>
</dbReference>
<dbReference type="Gene3D" id="1.10.10.1420">
    <property type="entry name" value="DNA replication factor Cdt1, C-terminal WH domain"/>
    <property type="match status" value="1"/>
</dbReference>
<dbReference type="GO" id="GO:0071163">
    <property type="term" value="P:DNA replication preinitiation complex assembly"/>
    <property type="evidence" value="ECO:0007669"/>
    <property type="project" value="InterPro"/>
</dbReference>
<dbReference type="GO" id="GO:0005634">
    <property type="term" value="C:nucleus"/>
    <property type="evidence" value="ECO:0007669"/>
    <property type="project" value="TreeGrafter"/>
</dbReference>
<accession>A0A653DAE5</accession>
<evidence type="ECO:0000313" key="6">
    <source>
        <dbReference type="Proteomes" id="UP000410492"/>
    </source>
</evidence>